<sequence>MTSQEIDITSIVNAVINILTKRQNAVYKTDLNALTKGISKSVYSNYSTLFITLPDMQFIQQLASHGRSTHVTPAVQHVYDALSYGLELKINIHEHLLPSLPIEGLALLPIQLSDQLGNTIKLETAPVLGYQQVITLTGKWLITPKTTLVTPLAKDILIQNNIHLIKVR</sequence>
<dbReference type="NCBIfam" id="TIGR04493">
    <property type="entry name" value="microcomp_PduM"/>
    <property type="match status" value="1"/>
</dbReference>
<organism evidence="1 2">
    <name type="scientific">Vibrio algarum</name>
    <dbReference type="NCBI Taxonomy" id="3020714"/>
    <lineage>
        <taxon>Bacteria</taxon>
        <taxon>Pseudomonadati</taxon>
        <taxon>Pseudomonadota</taxon>
        <taxon>Gammaproteobacteria</taxon>
        <taxon>Vibrionales</taxon>
        <taxon>Vibrionaceae</taxon>
        <taxon>Vibrio</taxon>
    </lineage>
</organism>
<dbReference type="InterPro" id="IPR030992">
    <property type="entry name" value="PduM"/>
</dbReference>
<reference evidence="1 2" key="1">
    <citation type="submission" date="2023-01" db="EMBL/GenBank/DDBJ databases">
        <title>Vibrio sp. KJ40-1 sp.nov, isolated from marine algae.</title>
        <authorList>
            <person name="Butt M."/>
            <person name="Kim J.M.J."/>
            <person name="Jeon C.O.C."/>
        </authorList>
    </citation>
    <scope>NUCLEOTIDE SEQUENCE [LARGE SCALE GENOMIC DNA]</scope>
    <source>
        <strain evidence="1 2">KJ40-1</strain>
    </source>
</reference>
<dbReference type="RefSeq" id="WP_272138803.1">
    <property type="nucleotide sequence ID" value="NZ_JAQLOI010000003.1"/>
</dbReference>
<comment type="caution">
    <text evidence="1">The sequence shown here is derived from an EMBL/GenBank/DDBJ whole genome shotgun (WGS) entry which is preliminary data.</text>
</comment>
<protein>
    <submittedName>
        <fullName evidence="1">PduM family microcompartment protein</fullName>
    </submittedName>
</protein>
<evidence type="ECO:0000313" key="2">
    <source>
        <dbReference type="Proteomes" id="UP001210678"/>
    </source>
</evidence>
<proteinExistence type="predicted"/>
<dbReference type="EMBL" id="JAQLOI010000003">
    <property type="protein sequence ID" value="MDB1125259.1"/>
    <property type="molecule type" value="Genomic_DNA"/>
</dbReference>
<keyword evidence="2" id="KW-1185">Reference proteome</keyword>
<dbReference type="Proteomes" id="UP001210678">
    <property type="component" value="Unassembled WGS sequence"/>
</dbReference>
<dbReference type="Pfam" id="PF15953">
    <property type="entry name" value="PDU_like"/>
    <property type="match status" value="1"/>
</dbReference>
<accession>A0ABT4YUJ7</accession>
<evidence type="ECO:0000313" key="1">
    <source>
        <dbReference type="EMBL" id="MDB1125259.1"/>
    </source>
</evidence>
<gene>
    <name evidence="1" type="primary">pduM</name>
    <name evidence="1" type="ORF">PGX00_17045</name>
</gene>
<name>A0ABT4YUJ7_9VIBR</name>